<sequence length="83" mass="9475">MAVQLSGDRINATPGTALVNRLAIRKLSAPHVFYQPRATVSVRWLVLMSSTEVQFVLFPDKSIMRRLIDAAPEWAWKTVFEKF</sequence>
<proteinExistence type="predicted"/>
<evidence type="ECO:0000313" key="1">
    <source>
        <dbReference type="EMBL" id="KAL2074198.1"/>
    </source>
</evidence>
<dbReference type="EMBL" id="JAZHXI010000002">
    <property type="protein sequence ID" value="KAL2074198.1"/>
    <property type="molecule type" value="Genomic_DNA"/>
</dbReference>
<evidence type="ECO:0000313" key="2">
    <source>
        <dbReference type="Proteomes" id="UP001595075"/>
    </source>
</evidence>
<keyword evidence="2" id="KW-1185">Reference proteome</keyword>
<protein>
    <submittedName>
        <fullName evidence="1">Uncharacterized protein</fullName>
    </submittedName>
</protein>
<name>A0ABR4CXU2_9HELO</name>
<reference evidence="1 2" key="1">
    <citation type="journal article" date="2024" name="Commun. Biol.">
        <title>Comparative genomic analysis of thermophilic fungi reveals convergent evolutionary adaptations and gene losses.</title>
        <authorList>
            <person name="Steindorff A.S."/>
            <person name="Aguilar-Pontes M.V."/>
            <person name="Robinson A.J."/>
            <person name="Andreopoulos B."/>
            <person name="LaButti K."/>
            <person name="Kuo A."/>
            <person name="Mondo S."/>
            <person name="Riley R."/>
            <person name="Otillar R."/>
            <person name="Haridas S."/>
            <person name="Lipzen A."/>
            <person name="Grimwood J."/>
            <person name="Schmutz J."/>
            <person name="Clum A."/>
            <person name="Reid I.D."/>
            <person name="Moisan M.C."/>
            <person name="Butler G."/>
            <person name="Nguyen T.T.M."/>
            <person name="Dewar K."/>
            <person name="Conant G."/>
            <person name="Drula E."/>
            <person name="Henrissat B."/>
            <person name="Hansel C."/>
            <person name="Singer S."/>
            <person name="Hutchinson M.I."/>
            <person name="de Vries R.P."/>
            <person name="Natvig D.O."/>
            <person name="Powell A.J."/>
            <person name="Tsang A."/>
            <person name="Grigoriev I.V."/>
        </authorList>
    </citation>
    <scope>NUCLEOTIDE SEQUENCE [LARGE SCALE GENOMIC DNA]</scope>
    <source>
        <strain evidence="1 2">CBS 494.80</strain>
    </source>
</reference>
<dbReference type="Proteomes" id="UP001595075">
    <property type="component" value="Unassembled WGS sequence"/>
</dbReference>
<organism evidence="1 2">
    <name type="scientific">Oculimacula yallundae</name>
    <dbReference type="NCBI Taxonomy" id="86028"/>
    <lineage>
        <taxon>Eukaryota</taxon>
        <taxon>Fungi</taxon>
        <taxon>Dikarya</taxon>
        <taxon>Ascomycota</taxon>
        <taxon>Pezizomycotina</taxon>
        <taxon>Leotiomycetes</taxon>
        <taxon>Helotiales</taxon>
        <taxon>Ploettnerulaceae</taxon>
        <taxon>Oculimacula</taxon>
    </lineage>
</organism>
<gene>
    <name evidence="1" type="ORF">VTL71DRAFT_7976</name>
</gene>
<comment type="caution">
    <text evidence="1">The sequence shown here is derived from an EMBL/GenBank/DDBJ whole genome shotgun (WGS) entry which is preliminary data.</text>
</comment>
<accession>A0ABR4CXU2</accession>